<sequence>MLTVKPIELRAQVSHEVAGVPGALAGLVRLLADPNPTTAGDAAQTLRLIAFLTPAARGAIMRLPVAAALVSLLRRHTGREEEQDTARHSAIMLASLVARLGEPRPTNLFTNTSVEFARLMAAAPGAMSMVAQELAECDVSPAAELHSLVHAISASTLVGQIVLAASSPRDDPQMLLQIVAGTPALLPAAAQALQRMLDGPCDLRPWFAGRDLSSTAADLGKACVALALATSRLLIYSEAQSRGAVEAVRAAVPELVPSLRRAARRARAANVGRAGEARDFFLHRVEGVLSLLEADHQAEA</sequence>
<dbReference type="SUPFAM" id="SSF48371">
    <property type="entry name" value="ARM repeat"/>
    <property type="match status" value="1"/>
</dbReference>
<gene>
    <name evidence="1" type="ORF">MNEG_11829</name>
</gene>
<dbReference type="InterPro" id="IPR011989">
    <property type="entry name" value="ARM-like"/>
</dbReference>
<evidence type="ECO:0000313" key="2">
    <source>
        <dbReference type="Proteomes" id="UP000054498"/>
    </source>
</evidence>
<protein>
    <submittedName>
        <fullName evidence="1">Uncharacterized protein</fullName>
    </submittedName>
</protein>
<dbReference type="AlphaFoldDB" id="A0A0D2J8R0"/>
<keyword evidence="2" id="KW-1185">Reference proteome</keyword>
<dbReference type="InterPro" id="IPR016024">
    <property type="entry name" value="ARM-type_fold"/>
</dbReference>
<dbReference type="KEGG" id="mng:MNEG_11829"/>
<dbReference type="Proteomes" id="UP000054498">
    <property type="component" value="Unassembled WGS sequence"/>
</dbReference>
<proteinExistence type="predicted"/>
<dbReference type="EMBL" id="KK103146">
    <property type="protein sequence ID" value="KIY96132.1"/>
    <property type="molecule type" value="Genomic_DNA"/>
</dbReference>
<name>A0A0D2J8R0_9CHLO</name>
<accession>A0A0D2J8R0</accession>
<dbReference type="GeneID" id="25729130"/>
<organism evidence="1 2">
    <name type="scientific">Monoraphidium neglectum</name>
    <dbReference type="NCBI Taxonomy" id="145388"/>
    <lineage>
        <taxon>Eukaryota</taxon>
        <taxon>Viridiplantae</taxon>
        <taxon>Chlorophyta</taxon>
        <taxon>core chlorophytes</taxon>
        <taxon>Chlorophyceae</taxon>
        <taxon>CS clade</taxon>
        <taxon>Sphaeropleales</taxon>
        <taxon>Selenastraceae</taxon>
        <taxon>Monoraphidium</taxon>
    </lineage>
</organism>
<dbReference type="Gene3D" id="1.25.10.10">
    <property type="entry name" value="Leucine-rich Repeat Variant"/>
    <property type="match status" value="1"/>
</dbReference>
<dbReference type="RefSeq" id="XP_013895152.1">
    <property type="nucleotide sequence ID" value="XM_014039698.1"/>
</dbReference>
<evidence type="ECO:0000313" key="1">
    <source>
        <dbReference type="EMBL" id="KIY96132.1"/>
    </source>
</evidence>
<reference evidence="1 2" key="1">
    <citation type="journal article" date="2013" name="BMC Genomics">
        <title>Reconstruction of the lipid metabolism for the microalga Monoraphidium neglectum from its genome sequence reveals characteristics suitable for biofuel production.</title>
        <authorList>
            <person name="Bogen C."/>
            <person name="Al-Dilaimi A."/>
            <person name="Albersmeier A."/>
            <person name="Wichmann J."/>
            <person name="Grundmann M."/>
            <person name="Rupp O."/>
            <person name="Lauersen K.J."/>
            <person name="Blifernez-Klassen O."/>
            <person name="Kalinowski J."/>
            <person name="Goesmann A."/>
            <person name="Mussgnug J.H."/>
            <person name="Kruse O."/>
        </authorList>
    </citation>
    <scope>NUCLEOTIDE SEQUENCE [LARGE SCALE GENOMIC DNA]</scope>
    <source>
        <strain evidence="1 2">SAG 48.87</strain>
    </source>
</reference>